<dbReference type="STRING" id="1178825.SAMN05216261_0780"/>
<organism evidence="2 3">
    <name type="scientific">Algibacter luteus</name>
    <dbReference type="NCBI Taxonomy" id="1178825"/>
    <lineage>
        <taxon>Bacteria</taxon>
        <taxon>Pseudomonadati</taxon>
        <taxon>Bacteroidota</taxon>
        <taxon>Flavobacteriia</taxon>
        <taxon>Flavobacteriales</taxon>
        <taxon>Flavobacteriaceae</taxon>
        <taxon>Algibacter</taxon>
    </lineage>
</organism>
<name>A0A1M6BKJ3_9FLAO</name>
<dbReference type="Proteomes" id="UP000184396">
    <property type="component" value="Unassembled WGS sequence"/>
</dbReference>
<gene>
    <name evidence="2" type="ORF">SAMN05216261_0780</name>
</gene>
<dbReference type="OrthoDB" id="1123055at2"/>
<keyword evidence="1" id="KW-0812">Transmembrane</keyword>
<feature type="transmembrane region" description="Helical" evidence="1">
    <location>
        <begin position="6"/>
        <end position="29"/>
    </location>
</feature>
<evidence type="ECO:0008006" key="4">
    <source>
        <dbReference type="Google" id="ProtNLM"/>
    </source>
</evidence>
<dbReference type="EMBL" id="FQYK01000002">
    <property type="protein sequence ID" value="SHI49245.1"/>
    <property type="molecule type" value="Genomic_DNA"/>
</dbReference>
<dbReference type="InterPro" id="IPR032272">
    <property type="entry name" value="DUF4834"/>
</dbReference>
<keyword evidence="3" id="KW-1185">Reference proteome</keyword>
<keyword evidence="1" id="KW-0472">Membrane</keyword>
<proteinExistence type="predicted"/>
<protein>
    <recommendedName>
        <fullName evidence="4">DUF4834 domain-containing protein</fullName>
    </recommendedName>
</protein>
<dbReference type="Pfam" id="PF16118">
    <property type="entry name" value="DUF4834"/>
    <property type="match status" value="1"/>
</dbReference>
<accession>A0A1M6BKJ3</accession>
<dbReference type="AlphaFoldDB" id="A0A1M6BKJ3"/>
<sequence length="87" mass="10120">MGLLRTILIIVLVYYGIKVLSRIFAPFLVKYASKKMEKQFGEQFGDFQKTQRKEAPKKEGEVIIDKIPKTKTSNKDVGEYVDYEEIE</sequence>
<dbReference type="eggNOG" id="ENOG5032ZJC">
    <property type="taxonomic scope" value="Bacteria"/>
</dbReference>
<evidence type="ECO:0000313" key="2">
    <source>
        <dbReference type="EMBL" id="SHI49245.1"/>
    </source>
</evidence>
<dbReference type="RefSeq" id="WP_019388747.1">
    <property type="nucleotide sequence ID" value="NZ_ALIH01000018.1"/>
</dbReference>
<reference evidence="2 3" key="1">
    <citation type="submission" date="2016-11" db="EMBL/GenBank/DDBJ databases">
        <authorList>
            <person name="Jaros S."/>
            <person name="Januszkiewicz K."/>
            <person name="Wedrychowicz H."/>
        </authorList>
    </citation>
    <scope>NUCLEOTIDE SEQUENCE [LARGE SCALE GENOMIC DNA]</scope>
    <source>
        <strain evidence="2 3">CGMCC 1.12213</strain>
    </source>
</reference>
<evidence type="ECO:0000256" key="1">
    <source>
        <dbReference type="SAM" id="Phobius"/>
    </source>
</evidence>
<evidence type="ECO:0000313" key="3">
    <source>
        <dbReference type="Proteomes" id="UP000184396"/>
    </source>
</evidence>
<keyword evidence="1" id="KW-1133">Transmembrane helix</keyword>